<keyword evidence="3" id="KW-1185">Reference proteome</keyword>
<dbReference type="Gene3D" id="3.40.50.1010">
    <property type="entry name" value="5'-nuclease"/>
    <property type="match status" value="1"/>
</dbReference>
<comment type="caution">
    <text evidence="2">The sequence shown here is derived from an EMBL/GenBank/DDBJ whole genome shotgun (WGS) entry which is preliminary data.</text>
</comment>
<gene>
    <name evidence="2" type="ORF">FVP33_14135</name>
</gene>
<dbReference type="EMBL" id="VRMG01000009">
    <property type="protein sequence ID" value="TXN29314.1"/>
    <property type="molecule type" value="Genomic_DNA"/>
</dbReference>
<evidence type="ECO:0000313" key="3">
    <source>
        <dbReference type="Proteomes" id="UP000321379"/>
    </source>
</evidence>
<dbReference type="Pfam" id="PF01936">
    <property type="entry name" value="NYN"/>
    <property type="match status" value="1"/>
</dbReference>
<reference evidence="2 3" key="1">
    <citation type="submission" date="2019-08" db="EMBL/GenBank/DDBJ databases">
        <title>Bacterial whole genome sequence for Glaciihabitans sp. CHu50b-6-2.</title>
        <authorList>
            <person name="Jin L."/>
        </authorList>
    </citation>
    <scope>NUCLEOTIDE SEQUENCE [LARGE SCALE GENOMIC DNA]</scope>
    <source>
        <strain evidence="2 3">CHu50b-6-2</strain>
    </source>
</reference>
<feature type="domain" description="NYN" evidence="1">
    <location>
        <begin position="6"/>
        <end position="163"/>
    </location>
</feature>
<dbReference type="AlphaFoldDB" id="A0A5C8UPP8"/>
<proteinExistence type="predicted"/>
<evidence type="ECO:0000259" key="1">
    <source>
        <dbReference type="Pfam" id="PF01936"/>
    </source>
</evidence>
<protein>
    <submittedName>
        <fullName evidence="2">NYN domain-containing protein</fullName>
    </submittedName>
</protein>
<dbReference type="RefSeq" id="WP_147784332.1">
    <property type="nucleotide sequence ID" value="NZ_VRMG01000009.1"/>
</dbReference>
<sequence length="200" mass="22705">MKTAHLFIDYQNLHLSAHDRFGTLGAAVHQSLIHPGLFATALEKRRNELVYEAVRIEKVHVFRGMPSNQNETVPASRNKAQKAEWTRDPRVVLYERPLRYPRAWPAEPAREKGVDVMLAITFIRAAMEKWADYLILASRDTDLLPALEIAHTIDGAHVEVAGWHGDSRLSFSGVKGGPRLWGTRLEEAEFKASKDPRRYA</sequence>
<dbReference type="GO" id="GO:0004540">
    <property type="term" value="F:RNA nuclease activity"/>
    <property type="evidence" value="ECO:0007669"/>
    <property type="project" value="InterPro"/>
</dbReference>
<organism evidence="2 3">
    <name type="scientific">Lacisediminihabitans profunda</name>
    <dbReference type="NCBI Taxonomy" id="2594790"/>
    <lineage>
        <taxon>Bacteria</taxon>
        <taxon>Bacillati</taxon>
        <taxon>Actinomycetota</taxon>
        <taxon>Actinomycetes</taxon>
        <taxon>Micrococcales</taxon>
        <taxon>Microbacteriaceae</taxon>
        <taxon>Lacisediminihabitans</taxon>
    </lineage>
</organism>
<dbReference type="Proteomes" id="UP000321379">
    <property type="component" value="Unassembled WGS sequence"/>
</dbReference>
<evidence type="ECO:0000313" key="2">
    <source>
        <dbReference type="EMBL" id="TXN29314.1"/>
    </source>
</evidence>
<name>A0A5C8UPP8_9MICO</name>
<accession>A0A5C8UPP8</accession>
<dbReference type="InterPro" id="IPR021139">
    <property type="entry name" value="NYN"/>
</dbReference>